<sequence>MNENPLITNIQLPVDEKVVWDRKLFESCGCLLLLGKDFAHTRKLTIYEMRNGYSEWSLKYIINIDDIPTCGVTNLDIWYIVLGEKEEDSFMVITLPRKIVQYRIMLKTLHTLCEYGTYGVSRDIQFIASYAAI</sequence>
<proteinExistence type="predicted"/>
<gene>
    <name evidence="1" type="ORF">Tco_1114037</name>
</gene>
<evidence type="ECO:0000313" key="2">
    <source>
        <dbReference type="Proteomes" id="UP001151760"/>
    </source>
</evidence>
<accession>A0ABQ5IU15</accession>
<name>A0ABQ5IU15_9ASTR</name>
<protein>
    <recommendedName>
        <fullName evidence="3">F-box associated domain-containing protein</fullName>
    </recommendedName>
</protein>
<evidence type="ECO:0008006" key="3">
    <source>
        <dbReference type="Google" id="ProtNLM"/>
    </source>
</evidence>
<reference evidence="1" key="2">
    <citation type="submission" date="2022-01" db="EMBL/GenBank/DDBJ databases">
        <authorList>
            <person name="Yamashiro T."/>
            <person name="Shiraishi A."/>
            <person name="Satake H."/>
            <person name="Nakayama K."/>
        </authorList>
    </citation>
    <scope>NUCLEOTIDE SEQUENCE</scope>
</reference>
<comment type="caution">
    <text evidence="1">The sequence shown here is derived from an EMBL/GenBank/DDBJ whole genome shotgun (WGS) entry which is preliminary data.</text>
</comment>
<organism evidence="1 2">
    <name type="scientific">Tanacetum coccineum</name>
    <dbReference type="NCBI Taxonomy" id="301880"/>
    <lineage>
        <taxon>Eukaryota</taxon>
        <taxon>Viridiplantae</taxon>
        <taxon>Streptophyta</taxon>
        <taxon>Embryophyta</taxon>
        <taxon>Tracheophyta</taxon>
        <taxon>Spermatophyta</taxon>
        <taxon>Magnoliopsida</taxon>
        <taxon>eudicotyledons</taxon>
        <taxon>Gunneridae</taxon>
        <taxon>Pentapetalae</taxon>
        <taxon>asterids</taxon>
        <taxon>campanulids</taxon>
        <taxon>Asterales</taxon>
        <taxon>Asteraceae</taxon>
        <taxon>Asteroideae</taxon>
        <taxon>Anthemideae</taxon>
        <taxon>Anthemidinae</taxon>
        <taxon>Tanacetum</taxon>
    </lineage>
</organism>
<evidence type="ECO:0000313" key="1">
    <source>
        <dbReference type="EMBL" id="GJU03699.1"/>
    </source>
</evidence>
<reference evidence="1" key="1">
    <citation type="journal article" date="2022" name="Int. J. Mol. Sci.">
        <title>Draft Genome of Tanacetum Coccineum: Genomic Comparison of Closely Related Tanacetum-Family Plants.</title>
        <authorList>
            <person name="Yamashiro T."/>
            <person name="Shiraishi A."/>
            <person name="Nakayama K."/>
            <person name="Satake H."/>
        </authorList>
    </citation>
    <scope>NUCLEOTIDE SEQUENCE</scope>
</reference>
<dbReference type="Proteomes" id="UP001151760">
    <property type="component" value="Unassembled WGS sequence"/>
</dbReference>
<dbReference type="EMBL" id="BQNB010021179">
    <property type="protein sequence ID" value="GJU03699.1"/>
    <property type="molecule type" value="Genomic_DNA"/>
</dbReference>
<keyword evidence="2" id="KW-1185">Reference proteome</keyword>